<reference evidence="1" key="1">
    <citation type="submission" date="2021-02" db="EMBL/GenBank/DDBJ databases">
        <authorList>
            <consortium name="DOE Joint Genome Institute"/>
            <person name="Ahrendt S."/>
            <person name="Looney B.P."/>
            <person name="Miyauchi S."/>
            <person name="Morin E."/>
            <person name="Drula E."/>
            <person name="Courty P.E."/>
            <person name="Chicoki N."/>
            <person name="Fauchery L."/>
            <person name="Kohler A."/>
            <person name="Kuo A."/>
            <person name="Labutti K."/>
            <person name="Pangilinan J."/>
            <person name="Lipzen A."/>
            <person name="Riley R."/>
            <person name="Andreopoulos W."/>
            <person name="He G."/>
            <person name="Johnson J."/>
            <person name="Barry K.W."/>
            <person name="Grigoriev I.V."/>
            <person name="Nagy L."/>
            <person name="Hibbett D."/>
            <person name="Henrissat B."/>
            <person name="Matheny P.B."/>
            <person name="Labbe J."/>
            <person name="Martin F."/>
        </authorList>
    </citation>
    <scope>NUCLEOTIDE SEQUENCE</scope>
    <source>
        <strain evidence="1">EC-137</strain>
    </source>
</reference>
<dbReference type="EMBL" id="MU273485">
    <property type="protein sequence ID" value="KAI0035388.1"/>
    <property type="molecule type" value="Genomic_DNA"/>
</dbReference>
<reference evidence="1" key="2">
    <citation type="journal article" date="2022" name="New Phytol.">
        <title>Evolutionary transition to the ectomycorrhizal habit in the genomes of a hyperdiverse lineage of mushroom-forming fungi.</title>
        <authorList>
            <person name="Looney B."/>
            <person name="Miyauchi S."/>
            <person name="Morin E."/>
            <person name="Drula E."/>
            <person name="Courty P.E."/>
            <person name="Kohler A."/>
            <person name="Kuo A."/>
            <person name="LaButti K."/>
            <person name="Pangilinan J."/>
            <person name="Lipzen A."/>
            <person name="Riley R."/>
            <person name="Andreopoulos W."/>
            <person name="He G."/>
            <person name="Johnson J."/>
            <person name="Nolan M."/>
            <person name="Tritt A."/>
            <person name="Barry K.W."/>
            <person name="Grigoriev I.V."/>
            <person name="Nagy L.G."/>
            <person name="Hibbett D."/>
            <person name="Henrissat B."/>
            <person name="Matheny P.B."/>
            <person name="Labbe J."/>
            <person name="Martin F.M."/>
        </authorList>
    </citation>
    <scope>NUCLEOTIDE SEQUENCE</scope>
    <source>
        <strain evidence="1">EC-137</strain>
    </source>
</reference>
<proteinExistence type="predicted"/>
<comment type="caution">
    <text evidence="1">The sequence shown here is derived from an EMBL/GenBank/DDBJ whole genome shotgun (WGS) entry which is preliminary data.</text>
</comment>
<keyword evidence="2" id="KW-1185">Reference proteome</keyword>
<name>A0ACB8QUN0_9AGAM</name>
<gene>
    <name evidence="1" type="ORF">K488DRAFT_43380</name>
</gene>
<evidence type="ECO:0000313" key="2">
    <source>
        <dbReference type="Proteomes" id="UP000814128"/>
    </source>
</evidence>
<organism evidence="1 2">
    <name type="scientific">Vararia minispora EC-137</name>
    <dbReference type="NCBI Taxonomy" id="1314806"/>
    <lineage>
        <taxon>Eukaryota</taxon>
        <taxon>Fungi</taxon>
        <taxon>Dikarya</taxon>
        <taxon>Basidiomycota</taxon>
        <taxon>Agaricomycotina</taxon>
        <taxon>Agaricomycetes</taxon>
        <taxon>Russulales</taxon>
        <taxon>Lachnocladiaceae</taxon>
        <taxon>Vararia</taxon>
    </lineage>
</organism>
<dbReference type="Proteomes" id="UP000814128">
    <property type="component" value="Unassembled WGS sequence"/>
</dbReference>
<accession>A0ACB8QUN0</accession>
<protein>
    <submittedName>
        <fullName evidence="1">Transcription initiation factor IIF, beta subunit-domain-containing protein</fullName>
    </submittedName>
</protein>
<sequence length="322" mass="36965">MDSTMKDEEKPFDLGGPQDDDQQPDPEEHIMLDSGSGRVWLVKIPRFLMERWAAIQQDGIDLATIRIYDDKSRGAHTPPRMFVEAPADPFDPSKGVDLYELDMHNQDVENQIVVAEREKDPSQPTSRARTTIMTGKVKHECNLRPTFTERYRERVKNAMEASLPQKRVRMIDEVAKGTAGKMAVNRLTSGVTSAAGFAELTRPKQKPPKGQFERMARMARNQLLDLLFETFKERPYWPIKVLRERTQQPEAYLKDVLNSVATLHRSGEHNGMWELRPEYKPDESGVSYLAALQELLAKQEPDDVSMDFDEEEEEEEDMEEVA</sequence>
<evidence type="ECO:0000313" key="1">
    <source>
        <dbReference type="EMBL" id="KAI0035388.1"/>
    </source>
</evidence>